<dbReference type="InterPro" id="IPR029044">
    <property type="entry name" value="Nucleotide-diphossugar_trans"/>
</dbReference>
<proteinExistence type="inferred from homology"/>
<keyword evidence="3 5" id="KW-0808">Transferase</keyword>
<evidence type="ECO:0000256" key="3">
    <source>
        <dbReference type="ARBA" id="ARBA00022679"/>
    </source>
</evidence>
<dbReference type="PANTHER" id="PTHR43179">
    <property type="entry name" value="RHAMNOSYLTRANSFERASE WBBL"/>
    <property type="match status" value="1"/>
</dbReference>
<evidence type="ECO:0000256" key="1">
    <source>
        <dbReference type="ARBA" id="ARBA00006739"/>
    </source>
</evidence>
<reference evidence="5" key="1">
    <citation type="submission" date="2006-10" db="EMBL/GenBank/DDBJ databases">
        <title>Complete sequence of Solibacter usitatus Ellin6076.</title>
        <authorList>
            <consortium name="US DOE Joint Genome Institute"/>
            <person name="Copeland A."/>
            <person name="Lucas S."/>
            <person name="Lapidus A."/>
            <person name="Barry K."/>
            <person name="Detter J.C."/>
            <person name="Glavina del Rio T."/>
            <person name="Hammon N."/>
            <person name="Israni S."/>
            <person name="Dalin E."/>
            <person name="Tice H."/>
            <person name="Pitluck S."/>
            <person name="Thompson L.S."/>
            <person name="Brettin T."/>
            <person name="Bruce D."/>
            <person name="Han C."/>
            <person name="Tapia R."/>
            <person name="Gilna P."/>
            <person name="Schmutz J."/>
            <person name="Larimer F."/>
            <person name="Land M."/>
            <person name="Hauser L."/>
            <person name="Kyrpides N."/>
            <person name="Mikhailova N."/>
            <person name="Janssen P.H."/>
            <person name="Kuske C.R."/>
            <person name="Richardson P."/>
        </authorList>
    </citation>
    <scope>NUCLEOTIDE SEQUENCE</scope>
    <source>
        <strain evidence="5">Ellin6076</strain>
    </source>
</reference>
<dbReference type="OrthoDB" id="9771846at2"/>
<dbReference type="EMBL" id="CP000473">
    <property type="protein sequence ID" value="ABJ88348.1"/>
    <property type="molecule type" value="Genomic_DNA"/>
</dbReference>
<dbReference type="PANTHER" id="PTHR43179:SF12">
    <property type="entry name" value="GALACTOFURANOSYLTRANSFERASE GLFT2"/>
    <property type="match status" value="1"/>
</dbReference>
<feature type="domain" description="Glycosyltransferase 2-like" evidence="4">
    <location>
        <begin position="4"/>
        <end position="100"/>
    </location>
</feature>
<dbReference type="eggNOG" id="COG1216">
    <property type="taxonomic scope" value="Bacteria"/>
</dbReference>
<dbReference type="GO" id="GO:0016757">
    <property type="term" value="F:glycosyltransferase activity"/>
    <property type="evidence" value="ECO:0007669"/>
    <property type="project" value="UniProtKB-KW"/>
</dbReference>
<dbReference type="STRING" id="234267.Acid_7440"/>
<dbReference type="HOGENOM" id="CLU_025996_0_0_0"/>
<organism evidence="5">
    <name type="scientific">Solibacter usitatus (strain Ellin6076)</name>
    <dbReference type="NCBI Taxonomy" id="234267"/>
    <lineage>
        <taxon>Bacteria</taxon>
        <taxon>Pseudomonadati</taxon>
        <taxon>Acidobacteriota</taxon>
        <taxon>Terriglobia</taxon>
        <taxon>Bryobacterales</taxon>
        <taxon>Solibacteraceae</taxon>
        <taxon>Candidatus Solibacter</taxon>
    </lineage>
</organism>
<dbReference type="KEGG" id="sus:Acid_7440"/>
<gene>
    <name evidence="5" type="ordered locus">Acid_7440</name>
</gene>
<dbReference type="InterPro" id="IPR001173">
    <property type="entry name" value="Glyco_trans_2-like"/>
</dbReference>
<dbReference type="SUPFAM" id="SSF53448">
    <property type="entry name" value="Nucleotide-diphospho-sugar transferases"/>
    <property type="match status" value="1"/>
</dbReference>
<protein>
    <submittedName>
        <fullName evidence="5">Glycosyl transferase, family 2</fullName>
    </submittedName>
</protein>
<keyword evidence="2" id="KW-0328">Glycosyltransferase</keyword>
<evidence type="ECO:0000259" key="4">
    <source>
        <dbReference type="Pfam" id="PF00535"/>
    </source>
</evidence>
<dbReference type="CAZy" id="GT2">
    <property type="family name" value="Glycosyltransferase Family 2"/>
</dbReference>
<name>Q01PS2_SOLUE</name>
<dbReference type="InParanoid" id="Q01PS2"/>
<comment type="similarity">
    <text evidence="1">Belongs to the glycosyltransferase 2 family.</text>
</comment>
<sequence>MNISAIVPVWNGRDLLAGLLASLDAQTLPVGELIVVDNGSADGAPDLARAHGARVIPMGRNCGFAPAVNRGIAEARHPLVAILNTDVVLAPDYLEKLAAAQAPFATGKLLSPAGTLDGSFDLTTRAATTWRAGAGLPDAPPFDVGREITSAPWTAVLYRAEVLREVGLLEESFESYLEDVDFGLRCVAHKVLGRYVPEARATHLGSASLGRWHAETVRRLARNQVLLAARHLSARHMWRAAIGQFLWAGVAFRHGRGLAWIQGKFQGLRLFSASRRKFQQKDPELLEQVLLSNEEFLRKNCADRYWKLYFSLTGVGQSDT</sequence>
<accession>Q01PS2</accession>
<dbReference type="AlphaFoldDB" id="Q01PS2"/>
<evidence type="ECO:0000256" key="2">
    <source>
        <dbReference type="ARBA" id="ARBA00022676"/>
    </source>
</evidence>
<dbReference type="Gene3D" id="3.90.550.10">
    <property type="entry name" value="Spore Coat Polysaccharide Biosynthesis Protein SpsA, Chain A"/>
    <property type="match status" value="1"/>
</dbReference>
<evidence type="ECO:0000313" key="5">
    <source>
        <dbReference type="EMBL" id="ABJ88348.1"/>
    </source>
</evidence>
<dbReference type="Pfam" id="PF00535">
    <property type="entry name" value="Glycos_transf_2"/>
    <property type="match status" value="1"/>
</dbReference>